<dbReference type="InterPro" id="IPR009056">
    <property type="entry name" value="Cyt_c-like_dom"/>
</dbReference>
<gene>
    <name evidence="7" type="primary">txxe 600</name>
    <name evidence="7" type="ORF">TXXE_00815</name>
</gene>
<dbReference type="Gene3D" id="1.10.760.10">
    <property type="entry name" value="Cytochrome c-like domain"/>
    <property type="match status" value="1"/>
</dbReference>
<evidence type="ECO:0000259" key="6">
    <source>
        <dbReference type="PROSITE" id="PS51007"/>
    </source>
</evidence>
<accession>A0ABM8UZG5</accession>
<evidence type="ECO:0000256" key="1">
    <source>
        <dbReference type="ARBA" id="ARBA00022617"/>
    </source>
</evidence>
<evidence type="ECO:0000313" key="7">
    <source>
        <dbReference type="EMBL" id="CAG5076656.1"/>
    </source>
</evidence>
<organism evidence="7 8">
    <name type="scientific">Thermobacillus xylanilyticus</name>
    <dbReference type="NCBI Taxonomy" id="76633"/>
    <lineage>
        <taxon>Bacteria</taxon>
        <taxon>Bacillati</taxon>
        <taxon>Bacillota</taxon>
        <taxon>Bacilli</taxon>
        <taxon>Bacillales</taxon>
        <taxon>Paenibacillaceae</taxon>
        <taxon>Thermobacillus</taxon>
    </lineage>
</organism>
<dbReference type="PROSITE" id="PS51007">
    <property type="entry name" value="CYTC"/>
    <property type="match status" value="1"/>
</dbReference>
<comment type="caution">
    <text evidence="7">The sequence shown here is derived from an EMBL/GenBank/DDBJ whole genome shotgun (WGS) entry which is preliminary data.</text>
</comment>
<dbReference type="InterPro" id="IPR036909">
    <property type="entry name" value="Cyt_c-like_dom_sf"/>
</dbReference>
<dbReference type="Proteomes" id="UP000681526">
    <property type="component" value="Unassembled WGS sequence"/>
</dbReference>
<proteinExistence type="predicted"/>
<protein>
    <submittedName>
        <fullName evidence="7">Hypothetical conserved protein</fullName>
    </submittedName>
</protein>
<keyword evidence="5" id="KW-0472">Membrane</keyword>
<keyword evidence="2 4" id="KW-0479">Metal-binding</keyword>
<keyword evidence="3 4" id="KW-0408">Iron</keyword>
<evidence type="ECO:0000256" key="4">
    <source>
        <dbReference type="PROSITE-ProRule" id="PRU00433"/>
    </source>
</evidence>
<dbReference type="RefSeq" id="WP_213483077.1">
    <property type="nucleotide sequence ID" value="NZ_CAJRAY010000002.1"/>
</dbReference>
<keyword evidence="8" id="KW-1185">Reference proteome</keyword>
<dbReference type="SUPFAM" id="SSF46626">
    <property type="entry name" value="Cytochrome c"/>
    <property type="match status" value="1"/>
</dbReference>
<evidence type="ECO:0000256" key="5">
    <source>
        <dbReference type="SAM" id="Phobius"/>
    </source>
</evidence>
<keyword evidence="5" id="KW-1133">Transmembrane helix</keyword>
<feature type="transmembrane region" description="Helical" evidence="5">
    <location>
        <begin position="12"/>
        <end position="32"/>
    </location>
</feature>
<feature type="domain" description="Cytochrome c" evidence="6">
    <location>
        <begin position="433"/>
        <end position="585"/>
    </location>
</feature>
<keyword evidence="1 4" id="KW-0349">Heme</keyword>
<evidence type="ECO:0000256" key="2">
    <source>
        <dbReference type="ARBA" id="ARBA00022723"/>
    </source>
</evidence>
<keyword evidence="5" id="KW-0812">Transmembrane</keyword>
<reference evidence="7 8" key="1">
    <citation type="submission" date="2021-04" db="EMBL/GenBank/DDBJ databases">
        <authorList>
            <person name="Rakotoarivonina H."/>
        </authorList>
    </citation>
    <scope>NUCLEOTIDE SEQUENCE [LARGE SCALE GENOMIC DNA]</scope>
    <source>
        <strain evidence="7 8">XE</strain>
    </source>
</reference>
<dbReference type="InterPro" id="IPR051395">
    <property type="entry name" value="Cytochrome_c_Peroxidase/MauG"/>
</dbReference>
<dbReference type="PANTHER" id="PTHR30600">
    <property type="entry name" value="CYTOCHROME C PEROXIDASE-RELATED"/>
    <property type="match status" value="1"/>
</dbReference>
<dbReference type="EMBL" id="CAJRAY010000002">
    <property type="protein sequence ID" value="CAG5076656.1"/>
    <property type="molecule type" value="Genomic_DNA"/>
</dbReference>
<sequence>MERNKKRRSRRLAAGILLSTAGIGLAAILLLYSNPTYIYIPDREHVLNPRRPAATVRTAQTPENPEPTDEETLDLGRRAFYGETFGNEHFLMDIMGLLDGPLTIRGILKATAALKGEGTTNLRVAAEKDAVIGGRTIRKGDLLDTGLDVAKGSYVPLGLKVSLDKGKPRVGVGCIACHAVYDPVSGKVVEGPPNTDLNIGLLLAMGNNSAAFFTHTGVTTEQIRGLIRFKEQAKSWVTDSEGKRTPLPDPDELERLVDEQLMKWPPGSIDTTIDMENNPVQIPDSFTLGDHPYNWNGTAFAGPFKGLMTFSGVPNAQNMDALAQAGLSKPIFGLDKEVYMGILLQRAASSKYRYDPAKGSKPSEQFAAVDPTPDSPGIIQSVPSPAHPRSSVVSMSGVLSSVPGHPINRHTLAMSAYQNTLKPPRSHLKRDARLAAEGEAVFRRAGCITCHAGPYLTNNRIVATDVLGTNPSRARSFKKTEKFWGPPLMYDYDTPVPLPKKPKLHWMPLNGMSEEQIKLAFAHGNSPGGYKTPSLYGLYWSAPYLHDGGVAAGPEPGQYGIPGTFKAGILPDPAESLRALVDKRLRERVVKANQADKDLREANVEGIGHNYWVDETTGFTRREQDALIHYLLTLHDKDE</sequence>
<evidence type="ECO:0000256" key="3">
    <source>
        <dbReference type="ARBA" id="ARBA00023004"/>
    </source>
</evidence>
<name>A0ABM8UZG5_THEXY</name>
<evidence type="ECO:0000313" key="8">
    <source>
        <dbReference type="Proteomes" id="UP000681526"/>
    </source>
</evidence>